<evidence type="ECO:0000256" key="1">
    <source>
        <dbReference type="ARBA" id="ARBA00010272"/>
    </source>
</evidence>
<dbReference type="InterPro" id="IPR029756">
    <property type="entry name" value="MTH1187/YkoF-like"/>
</dbReference>
<dbReference type="NCBIfam" id="TIGR00106">
    <property type="entry name" value="MTH1187 family thiamine-binding protein"/>
    <property type="match status" value="1"/>
</dbReference>
<evidence type="ECO:0000313" key="3">
    <source>
        <dbReference type="EMBL" id="REE28195.1"/>
    </source>
</evidence>
<dbReference type="SUPFAM" id="SSF89957">
    <property type="entry name" value="MTH1187/YkoF-like"/>
    <property type="match status" value="1"/>
</dbReference>
<organism evidence="3 4">
    <name type="scientific">Methanothermobacter defluvii</name>
    <dbReference type="NCBI Taxonomy" id="49339"/>
    <lineage>
        <taxon>Archaea</taxon>
        <taxon>Methanobacteriati</taxon>
        <taxon>Methanobacteriota</taxon>
        <taxon>Methanomada group</taxon>
        <taxon>Methanobacteria</taxon>
        <taxon>Methanobacteriales</taxon>
        <taxon>Methanobacteriaceae</taxon>
        <taxon>Methanothermobacter</taxon>
    </lineage>
</organism>
<dbReference type="PANTHER" id="PTHR33777:SF1">
    <property type="entry name" value="UPF0045 PROTEIN ECM15"/>
    <property type="match status" value="1"/>
</dbReference>
<dbReference type="InterPro" id="IPR002767">
    <property type="entry name" value="Thiamine_BP"/>
</dbReference>
<feature type="domain" description="Thiamine-binding protein" evidence="2">
    <location>
        <begin position="4"/>
        <end position="96"/>
    </location>
</feature>
<comment type="similarity">
    <text evidence="1">Belongs to the UPF0045 family.</text>
</comment>
<evidence type="ECO:0000313" key="4">
    <source>
        <dbReference type="Proteomes" id="UP000256864"/>
    </source>
</evidence>
<dbReference type="SMR" id="A0A371NCF9"/>
<dbReference type="Gene3D" id="3.30.70.930">
    <property type="match status" value="1"/>
</dbReference>
<dbReference type="PANTHER" id="PTHR33777">
    <property type="entry name" value="UPF0045 PROTEIN ECM15"/>
    <property type="match status" value="1"/>
</dbReference>
<reference evidence="3 4" key="1">
    <citation type="submission" date="2018-07" db="EMBL/GenBank/DDBJ databases">
        <title>Genomic Encyclopedia of Type Strains, Phase IV (KMG-IV): sequencing the most valuable type-strain genomes for metagenomic binning, comparative biology and taxonomic classification.</title>
        <authorList>
            <person name="Goeker M."/>
        </authorList>
    </citation>
    <scope>NUCLEOTIDE SEQUENCE [LARGE SCALE GENOMIC DNA]</scope>
    <source>
        <strain evidence="3 4">DSM 7466</strain>
    </source>
</reference>
<dbReference type="GO" id="GO:0005829">
    <property type="term" value="C:cytosol"/>
    <property type="evidence" value="ECO:0007669"/>
    <property type="project" value="TreeGrafter"/>
</dbReference>
<dbReference type="InterPro" id="IPR051614">
    <property type="entry name" value="UPF0045_domain"/>
</dbReference>
<dbReference type="Pfam" id="PF01910">
    <property type="entry name" value="Thiamine_BP"/>
    <property type="match status" value="1"/>
</dbReference>
<gene>
    <name evidence="3" type="ORF">C7452_0195</name>
</gene>
<dbReference type="EMBL" id="QREL01000001">
    <property type="protein sequence ID" value="REE28195.1"/>
    <property type="molecule type" value="Genomic_DNA"/>
</dbReference>
<sequence>MITAELTVIPLGTCSTSLSSYVAAAVEALKKLNVRYEISGMGTLLEAEDLDELMEAVKAAHEAVLQAGSDRVYTTLKIDDRRDADRGLRDKVESVKEKI</sequence>
<dbReference type="Proteomes" id="UP000256864">
    <property type="component" value="Unassembled WGS sequence"/>
</dbReference>
<name>A0A371NCF9_9EURY</name>
<proteinExistence type="inferred from homology"/>
<dbReference type="RefSeq" id="WP_010876811.1">
    <property type="nucleotide sequence ID" value="NZ_QREL01000001.1"/>
</dbReference>
<evidence type="ECO:0000259" key="2">
    <source>
        <dbReference type="Pfam" id="PF01910"/>
    </source>
</evidence>
<comment type="caution">
    <text evidence="3">The sequence shown here is derived from an EMBL/GenBank/DDBJ whole genome shotgun (WGS) entry which is preliminary data.</text>
</comment>
<accession>A0A371NCF9</accession>
<keyword evidence="4" id="KW-1185">Reference proteome</keyword>
<dbReference type="AlphaFoldDB" id="A0A371NCF9"/>
<dbReference type="GeneID" id="82297627"/>
<protein>
    <submittedName>
        <fullName evidence="3">Uncharacterized protein (TIGR00106 family)</fullName>
    </submittedName>
</protein>